<dbReference type="AlphaFoldDB" id="A0A9W9N0Z2"/>
<name>A0A9W9N0Z2_9EURO</name>
<protein>
    <submittedName>
        <fullName evidence="1">Uncharacterized protein</fullName>
    </submittedName>
</protein>
<gene>
    <name evidence="1" type="ORF">N7472_001321</name>
</gene>
<accession>A0A9W9N0Z2</accession>
<dbReference type="OrthoDB" id="2999773at2759"/>
<reference evidence="1" key="2">
    <citation type="journal article" date="2023" name="IMA Fungus">
        <title>Comparative genomic study of the Penicillium genus elucidates a diverse pangenome and 15 lateral gene transfer events.</title>
        <authorList>
            <person name="Petersen C."/>
            <person name="Sorensen T."/>
            <person name="Nielsen M.R."/>
            <person name="Sondergaard T.E."/>
            <person name="Sorensen J.L."/>
            <person name="Fitzpatrick D.A."/>
            <person name="Frisvad J.C."/>
            <person name="Nielsen K.L."/>
        </authorList>
    </citation>
    <scope>NUCLEOTIDE SEQUENCE</scope>
    <source>
        <strain evidence="1">IBT 16849</strain>
    </source>
</reference>
<comment type="caution">
    <text evidence="1">The sequence shown here is derived from an EMBL/GenBank/DDBJ whole genome shotgun (WGS) entry which is preliminary data.</text>
</comment>
<proteinExistence type="predicted"/>
<dbReference type="EMBL" id="JAPQKP010000001">
    <property type="protein sequence ID" value="KAJ5211182.1"/>
    <property type="molecule type" value="Genomic_DNA"/>
</dbReference>
<dbReference type="InterPro" id="IPR046670">
    <property type="entry name" value="DUF6540"/>
</dbReference>
<keyword evidence="2" id="KW-1185">Reference proteome</keyword>
<organism evidence="1 2">
    <name type="scientific">Penicillium cf. griseofulvum</name>
    <dbReference type="NCBI Taxonomy" id="2972120"/>
    <lineage>
        <taxon>Eukaryota</taxon>
        <taxon>Fungi</taxon>
        <taxon>Dikarya</taxon>
        <taxon>Ascomycota</taxon>
        <taxon>Pezizomycotina</taxon>
        <taxon>Eurotiomycetes</taxon>
        <taxon>Eurotiomycetidae</taxon>
        <taxon>Eurotiales</taxon>
        <taxon>Aspergillaceae</taxon>
        <taxon>Penicillium</taxon>
    </lineage>
</organism>
<sequence>MNTSTSPDSKPAVSRTGPTGAFVVELLIWNGSPFKDHWAYFVRSHADPDIGLKIHATGNVRSGFEFEIKRSENLRTTDDVPSKRVLLQLVDEMYFDEKAMLNNGKYKVDNSPVCRFEDSVYIIKAPGKSLNTVSDGVSLQCSCIANPAPTIPNHVEKVIQRDCQTWIVESADQLRHDNIFSEEVVAYLHAIKQ</sequence>
<reference evidence="1" key="1">
    <citation type="submission" date="2022-11" db="EMBL/GenBank/DDBJ databases">
        <authorList>
            <person name="Petersen C."/>
        </authorList>
    </citation>
    <scope>NUCLEOTIDE SEQUENCE</scope>
    <source>
        <strain evidence="1">IBT 16849</strain>
    </source>
</reference>
<dbReference type="Pfam" id="PF20174">
    <property type="entry name" value="DUF6540"/>
    <property type="match status" value="1"/>
</dbReference>
<evidence type="ECO:0000313" key="1">
    <source>
        <dbReference type="EMBL" id="KAJ5211182.1"/>
    </source>
</evidence>
<dbReference type="Proteomes" id="UP001150879">
    <property type="component" value="Unassembled WGS sequence"/>
</dbReference>
<evidence type="ECO:0000313" key="2">
    <source>
        <dbReference type="Proteomes" id="UP001150879"/>
    </source>
</evidence>